<keyword evidence="10" id="KW-1185">Reference proteome</keyword>
<comment type="pathway">
    <text evidence="6">Cofactor biosynthesis; nicotinate biosynthesis; nicotinate from nicotinamide: step 1/1.</text>
</comment>
<evidence type="ECO:0000256" key="6">
    <source>
        <dbReference type="ARBA" id="ARBA00037900"/>
    </source>
</evidence>
<dbReference type="SUPFAM" id="SSF47473">
    <property type="entry name" value="EF-hand"/>
    <property type="match status" value="1"/>
</dbReference>
<keyword evidence="3" id="KW-0479">Metal-binding</keyword>
<keyword evidence="2" id="KW-0662">Pyridine nucleotide biosynthesis</keyword>
<dbReference type="Pfam" id="PF13499">
    <property type="entry name" value="EF-hand_7"/>
    <property type="match status" value="1"/>
</dbReference>
<evidence type="ECO:0000256" key="7">
    <source>
        <dbReference type="ARBA" id="ARBA00039017"/>
    </source>
</evidence>
<proteinExistence type="inferred from homology"/>
<dbReference type="InterPro" id="IPR000868">
    <property type="entry name" value="Isochorismatase-like_dom"/>
</dbReference>
<dbReference type="Proteomes" id="UP000694941">
    <property type="component" value="Unplaced"/>
</dbReference>
<dbReference type="SUPFAM" id="SSF52499">
    <property type="entry name" value="Isochorismatase-like hydrolases"/>
    <property type="match status" value="1"/>
</dbReference>
<sequence length="352" mass="40222">MNNDNFFCEYLRNGLRNKDEEALYVCFDYFDIDRDGCLNMKEFGNLAKSLLSDRSGRPYPLSIRMQADMFFVFDRNKDGKIDMEEFKIVWKDWIKVILHPVSALIIVDVQNDFISGTLAIRNCPAGQDGLDVVNVINSMLNSVPFDVVIYSLDWHPPDHVSFIDNLKQRKVHADSKVSAEDAKLFDTVIFEGPPRTEQKLWPRHCVQHTWGAELHPDLKVVRNGIRVYKGINSNIDSYSAFWDNQKMSETKLGAELRKWNVGDVYICGLAYDVCVGSTALHALEHGYRTVVVDDASRGVNMEEIAYMQKTLISRNAVVVTSDKVRDMVEGLDRRPEMGYRAALRLANDKVIV</sequence>
<evidence type="ECO:0000256" key="4">
    <source>
        <dbReference type="ARBA" id="ARBA00022801"/>
    </source>
</evidence>
<dbReference type="InterPro" id="IPR052347">
    <property type="entry name" value="Isochorismatase_Nicotinamidase"/>
</dbReference>
<dbReference type="Gene3D" id="1.10.238.10">
    <property type="entry name" value="EF-hand"/>
    <property type="match status" value="1"/>
</dbReference>
<name>A0ABM1SKS5_LIMPO</name>
<organism evidence="10 11">
    <name type="scientific">Limulus polyphemus</name>
    <name type="common">Atlantic horseshoe crab</name>
    <dbReference type="NCBI Taxonomy" id="6850"/>
    <lineage>
        <taxon>Eukaryota</taxon>
        <taxon>Metazoa</taxon>
        <taxon>Ecdysozoa</taxon>
        <taxon>Arthropoda</taxon>
        <taxon>Chelicerata</taxon>
        <taxon>Merostomata</taxon>
        <taxon>Xiphosura</taxon>
        <taxon>Limulidae</taxon>
        <taxon>Limulus</taxon>
    </lineage>
</organism>
<dbReference type="PROSITE" id="PS50222">
    <property type="entry name" value="EF_HAND_2"/>
    <property type="match status" value="2"/>
</dbReference>
<evidence type="ECO:0000256" key="5">
    <source>
        <dbReference type="ARBA" id="ARBA00022837"/>
    </source>
</evidence>
<evidence type="ECO:0000256" key="2">
    <source>
        <dbReference type="ARBA" id="ARBA00022642"/>
    </source>
</evidence>
<dbReference type="InterPro" id="IPR018247">
    <property type="entry name" value="EF_Hand_1_Ca_BS"/>
</dbReference>
<dbReference type="InterPro" id="IPR011992">
    <property type="entry name" value="EF-hand-dom_pair"/>
</dbReference>
<dbReference type="Pfam" id="PF00857">
    <property type="entry name" value="Isochorismatase"/>
    <property type="match status" value="1"/>
</dbReference>
<dbReference type="EC" id="3.5.1.19" evidence="7"/>
<keyword evidence="4" id="KW-0378">Hydrolase</keyword>
<evidence type="ECO:0000256" key="8">
    <source>
        <dbReference type="ARBA" id="ARBA00043224"/>
    </source>
</evidence>
<protein>
    <recommendedName>
        <fullName evidence="7">nicotinamidase</fullName>
        <ecNumber evidence="7">3.5.1.19</ecNumber>
    </recommendedName>
    <alternativeName>
        <fullName evidence="8">Nicotinamide deamidase</fullName>
    </alternativeName>
</protein>
<dbReference type="SMART" id="SM00054">
    <property type="entry name" value="EFh"/>
    <property type="match status" value="2"/>
</dbReference>
<reference evidence="11" key="1">
    <citation type="submission" date="2025-08" db="UniProtKB">
        <authorList>
            <consortium name="RefSeq"/>
        </authorList>
    </citation>
    <scope>IDENTIFICATION</scope>
    <source>
        <tissue evidence="11">Muscle</tissue>
    </source>
</reference>
<dbReference type="InterPro" id="IPR036380">
    <property type="entry name" value="Isochorismatase-like_sf"/>
</dbReference>
<dbReference type="PANTHER" id="PTHR11080:SF2">
    <property type="entry name" value="LD05707P"/>
    <property type="match status" value="1"/>
</dbReference>
<dbReference type="InterPro" id="IPR002048">
    <property type="entry name" value="EF_hand_dom"/>
</dbReference>
<evidence type="ECO:0000313" key="10">
    <source>
        <dbReference type="Proteomes" id="UP000694941"/>
    </source>
</evidence>
<feature type="domain" description="EF-hand" evidence="9">
    <location>
        <begin position="61"/>
        <end position="96"/>
    </location>
</feature>
<evidence type="ECO:0000256" key="1">
    <source>
        <dbReference type="ARBA" id="ARBA00006336"/>
    </source>
</evidence>
<comment type="similarity">
    <text evidence="1">Belongs to the isochorismatase family.</text>
</comment>
<dbReference type="Gene3D" id="3.40.50.850">
    <property type="entry name" value="Isochorismatase-like"/>
    <property type="match status" value="1"/>
</dbReference>
<dbReference type="CDD" id="cd00051">
    <property type="entry name" value="EFh"/>
    <property type="match status" value="1"/>
</dbReference>
<evidence type="ECO:0000313" key="11">
    <source>
        <dbReference type="RefSeq" id="XP_022244231.1"/>
    </source>
</evidence>
<evidence type="ECO:0000259" key="9">
    <source>
        <dbReference type="PROSITE" id="PS50222"/>
    </source>
</evidence>
<dbReference type="PANTHER" id="PTHR11080">
    <property type="entry name" value="PYRAZINAMIDASE/NICOTINAMIDASE"/>
    <property type="match status" value="1"/>
</dbReference>
<dbReference type="PROSITE" id="PS00018">
    <property type="entry name" value="EF_HAND_1"/>
    <property type="match status" value="2"/>
</dbReference>
<dbReference type="RefSeq" id="XP_022244231.1">
    <property type="nucleotide sequence ID" value="XM_022388523.1"/>
</dbReference>
<gene>
    <name evidence="11" type="primary">LOC106461530</name>
</gene>
<dbReference type="CDD" id="cd01011">
    <property type="entry name" value="nicotinamidase"/>
    <property type="match status" value="1"/>
</dbReference>
<accession>A0ABM1SKS5</accession>
<keyword evidence="5" id="KW-0106">Calcium</keyword>
<dbReference type="GeneID" id="106461530"/>
<evidence type="ECO:0000256" key="3">
    <source>
        <dbReference type="ARBA" id="ARBA00022723"/>
    </source>
</evidence>
<feature type="domain" description="EF-hand" evidence="9">
    <location>
        <begin position="18"/>
        <end position="53"/>
    </location>
</feature>